<feature type="repeat" description="PPR" evidence="2">
    <location>
        <begin position="378"/>
        <end position="408"/>
    </location>
</feature>
<sequence>MQCLHSPPLTLTSPNIPKSQLDSTFSFSPPENPFSHALLTLRACAAAKPEDAKTGPSAHARMVKSGLDADVFIGNSLIDMYSKIDRLDDARNVFDYMPQRTVVSWTSIMSAYNRHGLPHETILLFSRMLECENVQPNEFTLAVLLQACALRCDGDLVEIVQCRVVKTGFLADGFLQNSLVDAFVKSGMLAGAEKLVLGMAKRDVVSWTSVISGWVSSRGNKAERAVELFCRMLEYGVSPNDVTMVAVLKACSVIGSFEIMRWVHGLVVKGNWCVNSLVLNSLMEMYSVNEYLFESVNTFCRFSFNKDGRYPCVETMANLLQGCGIYGELKLGEEIHGFLIKHGFLPCTVVENSLINMYAKNGLTNSALLIFMKMVDRDIISWNTIMNCLVKNGDPSRALTLLRQIHREAGNLRITERVAKELSALEPESGAWRVALSNAFAAAGEWRHVAAIRAEMRESGWGKEGGWSSVNVDGFEFRFMAGKTECLESRVIYDVVGRLGNHVRDA</sequence>
<evidence type="ECO:0000313" key="3">
    <source>
        <dbReference type="EMBL" id="CAA0838184.1"/>
    </source>
</evidence>
<dbReference type="InterPro" id="IPR046848">
    <property type="entry name" value="E_motif"/>
</dbReference>
<dbReference type="Pfam" id="PF20431">
    <property type="entry name" value="E_motif"/>
    <property type="match status" value="1"/>
</dbReference>
<evidence type="ECO:0000313" key="4">
    <source>
        <dbReference type="Proteomes" id="UP001153555"/>
    </source>
</evidence>
<dbReference type="PANTHER" id="PTHR47926">
    <property type="entry name" value="PENTATRICOPEPTIDE REPEAT-CONTAINING PROTEIN"/>
    <property type="match status" value="1"/>
</dbReference>
<evidence type="ECO:0000256" key="2">
    <source>
        <dbReference type="PROSITE-ProRule" id="PRU00708"/>
    </source>
</evidence>
<dbReference type="OrthoDB" id="647890at2759"/>
<dbReference type="Gene3D" id="1.25.40.10">
    <property type="entry name" value="Tetratricopeptide repeat domain"/>
    <property type="match status" value="3"/>
</dbReference>
<name>A0A9N7NX76_STRHE</name>
<comment type="caution">
    <text evidence="3">The sequence shown here is derived from an EMBL/GenBank/DDBJ whole genome shotgun (WGS) entry which is preliminary data.</text>
</comment>
<dbReference type="NCBIfam" id="TIGR00756">
    <property type="entry name" value="PPR"/>
    <property type="match status" value="3"/>
</dbReference>
<dbReference type="FunFam" id="1.25.40.10:FF:000227">
    <property type="entry name" value="Pentatricopeptide repeat-containing protein At3g13880"/>
    <property type="match status" value="1"/>
</dbReference>
<dbReference type="GO" id="GO:0003723">
    <property type="term" value="F:RNA binding"/>
    <property type="evidence" value="ECO:0007669"/>
    <property type="project" value="InterPro"/>
</dbReference>
<feature type="repeat" description="PPR" evidence="2">
    <location>
        <begin position="203"/>
        <end position="239"/>
    </location>
</feature>
<reference evidence="3" key="1">
    <citation type="submission" date="2019-12" db="EMBL/GenBank/DDBJ databases">
        <authorList>
            <person name="Scholes J."/>
        </authorList>
    </citation>
    <scope>NUCLEOTIDE SEQUENCE</scope>
</reference>
<dbReference type="EMBL" id="CACSLK010030875">
    <property type="protein sequence ID" value="CAA0838184.1"/>
    <property type="molecule type" value="Genomic_DNA"/>
</dbReference>
<feature type="repeat" description="PPR" evidence="2">
    <location>
        <begin position="70"/>
        <end position="104"/>
    </location>
</feature>
<dbReference type="InterPro" id="IPR002885">
    <property type="entry name" value="PPR_rpt"/>
</dbReference>
<dbReference type="Proteomes" id="UP001153555">
    <property type="component" value="Unassembled WGS sequence"/>
</dbReference>
<dbReference type="PROSITE" id="PS51375">
    <property type="entry name" value="PPR"/>
    <property type="match status" value="3"/>
</dbReference>
<organism evidence="3 4">
    <name type="scientific">Striga hermonthica</name>
    <name type="common">Purple witchweed</name>
    <name type="synonym">Buchnera hermonthica</name>
    <dbReference type="NCBI Taxonomy" id="68872"/>
    <lineage>
        <taxon>Eukaryota</taxon>
        <taxon>Viridiplantae</taxon>
        <taxon>Streptophyta</taxon>
        <taxon>Embryophyta</taxon>
        <taxon>Tracheophyta</taxon>
        <taxon>Spermatophyta</taxon>
        <taxon>Magnoliopsida</taxon>
        <taxon>eudicotyledons</taxon>
        <taxon>Gunneridae</taxon>
        <taxon>Pentapetalae</taxon>
        <taxon>asterids</taxon>
        <taxon>lamiids</taxon>
        <taxon>Lamiales</taxon>
        <taxon>Orobanchaceae</taxon>
        <taxon>Buchnereae</taxon>
        <taxon>Striga</taxon>
    </lineage>
</organism>
<keyword evidence="1" id="KW-0677">Repeat</keyword>
<dbReference type="InterPro" id="IPR011990">
    <property type="entry name" value="TPR-like_helical_dom_sf"/>
</dbReference>
<dbReference type="InterPro" id="IPR046960">
    <property type="entry name" value="PPR_At4g14850-like_plant"/>
</dbReference>
<accession>A0A9N7NX76</accession>
<dbReference type="Pfam" id="PF13041">
    <property type="entry name" value="PPR_2"/>
    <property type="match status" value="2"/>
</dbReference>
<evidence type="ECO:0000256" key="1">
    <source>
        <dbReference type="ARBA" id="ARBA00022737"/>
    </source>
</evidence>
<protein>
    <recommendedName>
        <fullName evidence="5">Chlororespiratory reduction 4</fullName>
    </recommendedName>
</protein>
<dbReference type="AlphaFoldDB" id="A0A9N7NX76"/>
<dbReference type="Pfam" id="PF01535">
    <property type="entry name" value="PPR"/>
    <property type="match status" value="3"/>
</dbReference>
<evidence type="ECO:0008006" key="5">
    <source>
        <dbReference type="Google" id="ProtNLM"/>
    </source>
</evidence>
<proteinExistence type="predicted"/>
<dbReference type="GO" id="GO:0009451">
    <property type="term" value="P:RNA modification"/>
    <property type="evidence" value="ECO:0007669"/>
    <property type="project" value="InterPro"/>
</dbReference>
<gene>
    <name evidence="3" type="ORF">SHERM_04793</name>
</gene>
<keyword evidence="4" id="KW-1185">Reference proteome</keyword>